<evidence type="ECO:0000313" key="4">
    <source>
        <dbReference type="Proteomes" id="UP001642540"/>
    </source>
</evidence>
<reference evidence="3 4" key="1">
    <citation type="submission" date="2024-08" db="EMBL/GenBank/DDBJ databases">
        <authorList>
            <person name="Cucini C."/>
            <person name="Frati F."/>
        </authorList>
    </citation>
    <scope>NUCLEOTIDE SEQUENCE [LARGE SCALE GENOMIC DNA]</scope>
</reference>
<proteinExistence type="predicted"/>
<evidence type="ECO:0000256" key="2">
    <source>
        <dbReference type="SAM" id="SignalP"/>
    </source>
</evidence>
<keyword evidence="4" id="KW-1185">Reference proteome</keyword>
<evidence type="ECO:0000313" key="3">
    <source>
        <dbReference type="EMBL" id="CAL8136169.1"/>
    </source>
</evidence>
<dbReference type="EMBL" id="CAXLJM020000111">
    <property type="protein sequence ID" value="CAL8136169.1"/>
    <property type="molecule type" value="Genomic_DNA"/>
</dbReference>
<dbReference type="Proteomes" id="UP001642540">
    <property type="component" value="Unassembled WGS sequence"/>
</dbReference>
<accession>A0ABP1RUU4</accession>
<feature type="signal peptide" evidence="2">
    <location>
        <begin position="1"/>
        <end position="34"/>
    </location>
</feature>
<sequence>MALPPRCQHWHCSNFIGMVCPVLCLYQNVSSGAATNVPVLAMYWGFRYGIPIVEPMFSSALPSETHLSKFPVPVSVSQSEPKASSRESSGQVSMRPDPETGPKVKRRRIKGHEEYCEYNMGFCISASI</sequence>
<keyword evidence="2" id="KW-0732">Signal</keyword>
<evidence type="ECO:0000256" key="1">
    <source>
        <dbReference type="SAM" id="MobiDB-lite"/>
    </source>
</evidence>
<comment type="caution">
    <text evidence="3">The sequence shown here is derived from an EMBL/GenBank/DDBJ whole genome shotgun (WGS) entry which is preliminary data.</text>
</comment>
<protein>
    <submittedName>
        <fullName evidence="3">Uncharacterized protein</fullName>
    </submittedName>
</protein>
<organism evidence="3 4">
    <name type="scientific">Orchesella dallaii</name>
    <dbReference type="NCBI Taxonomy" id="48710"/>
    <lineage>
        <taxon>Eukaryota</taxon>
        <taxon>Metazoa</taxon>
        <taxon>Ecdysozoa</taxon>
        <taxon>Arthropoda</taxon>
        <taxon>Hexapoda</taxon>
        <taxon>Collembola</taxon>
        <taxon>Entomobryomorpha</taxon>
        <taxon>Entomobryoidea</taxon>
        <taxon>Orchesellidae</taxon>
        <taxon>Orchesellinae</taxon>
        <taxon>Orchesella</taxon>
    </lineage>
</organism>
<feature type="chain" id="PRO_5046179660" evidence="2">
    <location>
        <begin position="35"/>
        <end position="128"/>
    </location>
</feature>
<gene>
    <name evidence="3" type="ORF">ODALV1_LOCUS26315</name>
</gene>
<name>A0ABP1RUU4_9HEXA</name>
<feature type="region of interest" description="Disordered" evidence="1">
    <location>
        <begin position="72"/>
        <end position="107"/>
    </location>
</feature>
<feature type="compositionally biased region" description="Polar residues" evidence="1">
    <location>
        <begin position="75"/>
        <end position="92"/>
    </location>
</feature>